<feature type="non-terminal residue" evidence="1">
    <location>
        <position position="47"/>
    </location>
</feature>
<evidence type="ECO:0000313" key="1">
    <source>
        <dbReference type="EMBL" id="GAH53266.1"/>
    </source>
</evidence>
<dbReference type="AlphaFoldDB" id="X1G5R6"/>
<proteinExistence type="predicted"/>
<reference evidence="1" key="1">
    <citation type="journal article" date="2014" name="Front. Microbiol.">
        <title>High frequency of phylogenetically diverse reductive dehalogenase-homologous genes in deep subseafloor sedimentary metagenomes.</title>
        <authorList>
            <person name="Kawai M."/>
            <person name="Futagami T."/>
            <person name="Toyoda A."/>
            <person name="Takaki Y."/>
            <person name="Nishi S."/>
            <person name="Hori S."/>
            <person name="Arai W."/>
            <person name="Tsubouchi T."/>
            <person name="Morono Y."/>
            <person name="Uchiyama I."/>
            <person name="Ito T."/>
            <person name="Fujiyama A."/>
            <person name="Inagaki F."/>
            <person name="Takami H."/>
        </authorList>
    </citation>
    <scope>NUCLEOTIDE SEQUENCE</scope>
    <source>
        <strain evidence="1">Expedition CK06-06</strain>
    </source>
</reference>
<organism evidence="1">
    <name type="scientific">marine sediment metagenome</name>
    <dbReference type="NCBI Taxonomy" id="412755"/>
    <lineage>
        <taxon>unclassified sequences</taxon>
        <taxon>metagenomes</taxon>
        <taxon>ecological metagenomes</taxon>
    </lineage>
</organism>
<accession>X1G5R6</accession>
<protein>
    <submittedName>
        <fullName evidence="1">Uncharacterized protein</fullName>
    </submittedName>
</protein>
<comment type="caution">
    <text evidence="1">The sequence shown here is derived from an EMBL/GenBank/DDBJ whole genome shotgun (WGS) entry which is preliminary data.</text>
</comment>
<gene>
    <name evidence="1" type="ORF">S03H2_40019</name>
</gene>
<name>X1G5R6_9ZZZZ</name>
<sequence>MEEKHVELLKTKCDEENYKKLMELNNPKLHNFIAKYVLFVFGNTSFW</sequence>
<dbReference type="EMBL" id="BARU01024783">
    <property type="protein sequence ID" value="GAH53266.1"/>
    <property type="molecule type" value="Genomic_DNA"/>
</dbReference>